<proteinExistence type="predicted"/>
<evidence type="ECO:0000313" key="2">
    <source>
        <dbReference type="Proteomes" id="UP001166674"/>
    </source>
</evidence>
<reference evidence="1" key="1">
    <citation type="submission" date="2020-03" db="EMBL/GenBank/DDBJ databases">
        <title>Studies in the Genomics of Life Span.</title>
        <authorList>
            <person name="Glass D."/>
        </authorList>
    </citation>
    <scope>NUCLEOTIDE SEQUENCE</scope>
    <source>
        <strain evidence="1">SUZIE</strain>
        <tissue evidence="1">Muscle</tissue>
    </source>
</reference>
<dbReference type="Proteomes" id="UP001166674">
    <property type="component" value="Unassembled WGS sequence"/>
</dbReference>
<dbReference type="AlphaFoldDB" id="A0AA41NF28"/>
<dbReference type="EMBL" id="JAATJV010428587">
    <property type="protein sequence ID" value="MBZ3889058.1"/>
    <property type="molecule type" value="Genomic_DNA"/>
</dbReference>
<keyword evidence="1" id="KW-0808">Transferase</keyword>
<evidence type="ECO:0000313" key="1">
    <source>
        <dbReference type="EMBL" id="MBZ3889058.1"/>
    </source>
</evidence>
<comment type="caution">
    <text evidence="1">The sequence shown here is derived from an EMBL/GenBank/DDBJ whole genome shotgun (WGS) entry which is preliminary data.</text>
</comment>
<dbReference type="GO" id="GO:0016301">
    <property type="term" value="F:kinase activity"/>
    <property type="evidence" value="ECO:0007669"/>
    <property type="project" value="UniProtKB-KW"/>
</dbReference>
<keyword evidence="2" id="KW-1185">Reference proteome</keyword>
<name>A0AA41NF28_SCICA</name>
<protein>
    <submittedName>
        <fullName evidence="1">Ribosomal protein S6 kinase delta-1</fullName>
    </submittedName>
</protein>
<organism evidence="1 2">
    <name type="scientific">Sciurus carolinensis</name>
    <name type="common">Eastern gray squirrel</name>
    <dbReference type="NCBI Taxonomy" id="30640"/>
    <lineage>
        <taxon>Eukaryota</taxon>
        <taxon>Metazoa</taxon>
        <taxon>Chordata</taxon>
        <taxon>Craniata</taxon>
        <taxon>Vertebrata</taxon>
        <taxon>Euteleostomi</taxon>
        <taxon>Mammalia</taxon>
        <taxon>Eutheria</taxon>
        <taxon>Euarchontoglires</taxon>
        <taxon>Glires</taxon>
        <taxon>Rodentia</taxon>
        <taxon>Sciuromorpha</taxon>
        <taxon>Sciuridae</taxon>
        <taxon>Sciurinae</taxon>
        <taxon>Sciurini</taxon>
        <taxon>Sciurus</taxon>
    </lineage>
</organism>
<gene>
    <name evidence="1" type="ORF">SUZIE_201055</name>
</gene>
<keyword evidence="1" id="KW-0418">Kinase</keyword>
<sequence length="164" mass="17822">MLLLMMWVVGTNEGRSDILVYLPGELEPTKEAAAIGPTKSTQANVGMIESKLLEALDVLCLRFSTEQCQAREEKGTEEWSDRSRSLPYCITKTHIAQEDLGVLFVATADHSSSGDIPLLPSSDAKLQGLGMVEWAATAHTTKESLFCISDLLSGADEYNATQTL</sequence>
<accession>A0AA41NF28</accession>